<dbReference type="Gene3D" id="1.10.1070.20">
    <property type="match status" value="1"/>
</dbReference>
<protein>
    <submittedName>
        <fullName evidence="6">Type II toxin-antitoxin system HipA family toxin</fullName>
    </submittedName>
</protein>
<organism evidence="6 7">
    <name type="scientific">Aquilutibacter rugosus</name>
    <dbReference type="NCBI Taxonomy" id="3115820"/>
    <lineage>
        <taxon>Bacteria</taxon>
        <taxon>Pseudomonadati</taxon>
        <taxon>Pseudomonadota</taxon>
        <taxon>Gammaproteobacteria</taxon>
        <taxon>Lysobacterales</taxon>
        <taxon>Lysobacteraceae</taxon>
        <taxon>Aquilutibacter</taxon>
    </lineage>
</organism>
<dbReference type="EMBL" id="JAZHBO010000001">
    <property type="protein sequence ID" value="MEF2155213.1"/>
    <property type="molecule type" value="Genomic_DNA"/>
</dbReference>
<evidence type="ECO:0000313" key="7">
    <source>
        <dbReference type="Proteomes" id="UP001356170"/>
    </source>
</evidence>
<keyword evidence="3" id="KW-0418">Kinase</keyword>
<evidence type="ECO:0000259" key="4">
    <source>
        <dbReference type="Pfam" id="PF07804"/>
    </source>
</evidence>
<dbReference type="Proteomes" id="UP001356170">
    <property type="component" value="Unassembled WGS sequence"/>
</dbReference>
<comment type="similarity">
    <text evidence="1">Belongs to the HipA Ser/Thr kinase family.</text>
</comment>
<dbReference type="RefSeq" id="WP_331703304.1">
    <property type="nucleotide sequence ID" value="NZ_JAZHBO010000001.1"/>
</dbReference>
<evidence type="ECO:0000256" key="2">
    <source>
        <dbReference type="ARBA" id="ARBA00022679"/>
    </source>
</evidence>
<dbReference type="InterPro" id="IPR017508">
    <property type="entry name" value="HipA_N1"/>
</dbReference>
<keyword evidence="7" id="KW-1185">Reference proteome</keyword>
<keyword evidence="2" id="KW-0808">Transferase</keyword>
<accession>A0ABU7UYU4</accession>
<feature type="domain" description="HipA-like C-terminal" evidence="4">
    <location>
        <begin position="178"/>
        <end position="385"/>
    </location>
</feature>
<dbReference type="InterPro" id="IPR012893">
    <property type="entry name" value="HipA-like_C"/>
</dbReference>
<dbReference type="PANTHER" id="PTHR37419:SF8">
    <property type="entry name" value="TOXIN YJJJ"/>
    <property type="match status" value="1"/>
</dbReference>
<comment type="caution">
    <text evidence="6">The sequence shown here is derived from an EMBL/GenBank/DDBJ whole genome shotgun (WGS) entry which is preliminary data.</text>
</comment>
<sequence length="411" mass="45777">MNRIEVYLDDTSIVAIPSRVGWLFQDVGRRGDVIRFEYDTAWLADARAFAIEPLLPLHEGPFHAHNPSQPPGIFQDCSPDRWGRLLMDRRETIDAREQGRPPRALRAWDYLVGVDDGTRLGALRLRDPNEDAYAASLRPSAPPAPSLRELEEAARMVEQGTGELLDKQIRQLLVPGGSLGGARPKASFVDEQGQFWLAKFPSAEDRIDVGLWEFVTHQLSLAAGIDVPEARMLSLSDRGHTYAAKRFDREGIHRRMYASAKTLLDLESEGASYLDLAMAVQDNGAAESVQSGLKELFRRAVFNVLVGNRDDHLRNHGFLRAPTGWTLAPAFDVNPNPDKDVHVLALNEADPTPDTSILIAQHAYFRLSADAAQAIVEDIRAAIRNWPDLAKRLGAQRHEVSLMHAVIDPDR</sequence>
<dbReference type="PANTHER" id="PTHR37419">
    <property type="entry name" value="SERINE/THREONINE-PROTEIN KINASE TOXIN HIPA"/>
    <property type="match status" value="1"/>
</dbReference>
<evidence type="ECO:0000313" key="6">
    <source>
        <dbReference type="EMBL" id="MEF2155213.1"/>
    </source>
</evidence>
<proteinExistence type="inferred from homology"/>
<dbReference type="InterPro" id="IPR052028">
    <property type="entry name" value="HipA_Ser/Thr_kinase"/>
</dbReference>
<evidence type="ECO:0000256" key="3">
    <source>
        <dbReference type="ARBA" id="ARBA00022777"/>
    </source>
</evidence>
<dbReference type="Pfam" id="PF13657">
    <property type="entry name" value="Couple_hipA"/>
    <property type="match status" value="1"/>
</dbReference>
<evidence type="ECO:0000256" key="1">
    <source>
        <dbReference type="ARBA" id="ARBA00010164"/>
    </source>
</evidence>
<evidence type="ECO:0000259" key="5">
    <source>
        <dbReference type="Pfam" id="PF13657"/>
    </source>
</evidence>
<name>A0ABU7UYU4_9GAMM</name>
<gene>
    <name evidence="6" type="ORF">V3390_03070</name>
</gene>
<dbReference type="Pfam" id="PF07804">
    <property type="entry name" value="HipA_C"/>
    <property type="match status" value="1"/>
</dbReference>
<feature type="domain" description="HipA N-terminal subdomain 1" evidence="5">
    <location>
        <begin position="18"/>
        <end position="96"/>
    </location>
</feature>
<reference evidence="6 7" key="1">
    <citation type="submission" date="2024-01" db="EMBL/GenBank/DDBJ databases">
        <title>Novel species of the genus Luteimonas isolated from rivers.</title>
        <authorList>
            <person name="Lu H."/>
        </authorList>
    </citation>
    <scope>NUCLEOTIDE SEQUENCE [LARGE SCALE GENOMIC DNA]</scope>
    <source>
        <strain evidence="6 7">FXH3W</strain>
    </source>
</reference>